<proteinExistence type="predicted"/>
<dbReference type="EMBL" id="BMDX01000009">
    <property type="protein sequence ID" value="GGA78772.1"/>
    <property type="molecule type" value="Genomic_DNA"/>
</dbReference>
<comment type="cofactor">
    <cofactor evidence="1">
        <name>Fe(2+)</name>
        <dbReference type="ChEBI" id="CHEBI:29033"/>
    </cofactor>
</comment>
<dbReference type="Pfam" id="PF05721">
    <property type="entry name" value="PhyH"/>
    <property type="match status" value="1"/>
</dbReference>
<name>A0A8J2XPB3_9GAMM</name>
<gene>
    <name evidence="2" type="ORF">GCM10011369_20890</name>
</gene>
<dbReference type="AlphaFoldDB" id="A0A8J2XPB3"/>
<dbReference type="PANTHER" id="PTHR20883:SF48">
    <property type="entry name" value="ECTOINE DIOXYGENASE"/>
    <property type="match status" value="1"/>
</dbReference>
<dbReference type="GO" id="GO:0005506">
    <property type="term" value="F:iron ion binding"/>
    <property type="evidence" value="ECO:0007669"/>
    <property type="project" value="UniProtKB-ARBA"/>
</dbReference>
<dbReference type="InterPro" id="IPR008775">
    <property type="entry name" value="Phytyl_CoA_dOase-like"/>
</dbReference>
<protein>
    <recommendedName>
        <fullName evidence="4">Phytanoyl-CoA dioxygenase</fullName>
    </recommendedName>
</protein>
<dbReference type="RefSeq" id="WP_087505758.1">
    <property type="nucleotide sequence ID" value="NZ_BMDX01000009.1"/>
</dbReference>
<accession>A0A8J2XPB3</accession>
<comment type="caution">
    <text evidence="2">The sequence shown here is derived from an EMBL/GenBank/DDBJ whole genome shotgun (WGS) entry which is preliminary data.</text>
</comment>
<dbReference type="Proteomes" id="UP000619743">
    <property type="component" value="Unassembled WGS sequence"/>
</dbReference>
<evidence type="ECO:0008006" key="4">
    <source>
        <dbReference type="Google" id="ProtNLM"/>
    </source>
</evidence>
<dbReference type="SUPFAM" id="SSF51197">
    <property type="entry name" value="Clavaminate synthase-like"/>
    <property type="match status" value="1"/>
</dbReference>
<dbReference type="Gene3D" id="2.60.120.620">
    <property type="entry name" value="q2cbj1_9rhob like domain"/>
    <property type="match status" value="1"/>
</dbReference>
<evidence type="ECO:0000313" key="2">
    <source>
        <dbReference type="EMBL" id="GGA78772.1"/>
    </source>
</evidence>
<keyword evidence="3" id="KW-1185">Reference proteome</keyword>
<evidence type="ECO:0000313" key="3">
    <source>
        <dbReference type="Proteomes" id="UP000619743"/>
    </source>
</evidence>
<evidence type="ECO:0000256" key="1">
    <source>
        <dbReference type="ARBA" id="ARBA00001954"/>
    </source>
</evidence>
<reference evidence="3" key="1">
    <citation type="journal article" date="2019" name="Int. J. Syst. Evol. Microbiol.">
        <title>The Global Catalogue of Microorganisms (GCM) 10K type strain sequencing project: providing services to taxonomists for standard genome sequencing and annotation.</title>
        <authorList>
            <consortium name="The Broad Institute Genomics Platform"/>
            <consortium name="The Broad Institute Genome Sequencing Center for Infectious Disease"/>
            <person name="Wu L."/>
            <person name="Ma J."/>
        </authorList>
    </citation>
    <scope>NUCLEOTIDE SEQUENCE [LARGE SCALE GENOMIC DNA]</scope>
    <source>
        <strain evidence="3">CGMCC 1.10130</strain>
    </source>
</reference>
<dbReference type="OrthoDB" id="7054292at2"/>
<sequence length="238" mass="27705">MNYEQLAKQFWEQGYLIFENFFEDEIMDQFNQQILDYFGESPEFFHNEEFLEKAKTEVIPWFPQWEGVKEFDYFDNHEHLVGLTKAILGEGWEALYSMVMFSKSGTKGQSWHQDCPPEDPKLFNINRLSYTMDVTEDIGGYTLVVPKSHKAGVLPASEENDTFYEDQVVIKPRKGTLVLLHGHAWHRVEPVIGKYRISTNCRAIPAGVPKDVTDICVYPNMRYSFKTNEVIEDRLANA</sequence>
<dbReference type="GO" id="GO:0016706">
    <property type="term" value="F:2-oxoglutarate-dependent dioxygenase activity"/>
    <property type="evidence" value="ECO:0007669"/>
    <property type="project" value="UniProtKB-ARBA"/>
</dbReference>
<dbReference type="PANTHER" id="PTHR20883">
    <property type="entry name" value="PHYTANOYL-COA DIOXYGENASE DOMAIN CONTAINING 1"/>
    <property type="match status" value="1"/>
</dbReference>
<organism evidence="2 3">
    <name type="scientific">Neiella marina</name>
    <dbReference type="NCBI Taxonomy" id="508461"/>
    <lineage>
        <taxon>Bacteria</taxon>
        <taxon>Pseudomonadati</taxon>
        <taxon>Pseudomonadota</taxon>
        <taxon>Gammaproteobacteria</taxon>
        <taxon>Alteromonadales</taxon>
        <taxon>Echinimonadaceae</taxon>
        <taxon>Neiella</taxon>
    </lineage>
</organism>